<evidence type="ECO:0000256" key="5">
    <source>
        <dbReference type="SAM" id="SignalP"/>
    </source>
</evidence>
<evidence type="ECO:0000256" key="4">
    <source>
        <dbReference type="SAM" id="Phobius"/>
    </source>
</evidence>
<accession>A0A099LRI2</accession>
<keyword evidence="4" id="KW-1133">Transmembrane helix</keyword>
<feature type="chain" id="PRO_5001950102" description="HTH araC/xylS-type domain-containing protein" evidence="5">
    <location>
        <begin position="21"/>
        <end position="1124"/>
    </location>
</feature>
<protein>
    <recommendedName>
        <fullName evidence="6">HTH araC/xylS-type domain-containing protein</fullName>
    </recommendedName>
</protein>
<dbReference type="STRING" id="29495.EA26_05105"/>
<dbReference type="InterPro" id="IPR013783">
    <property type="entry name" value="Ig-like_fold"/>
</dbReference>
<keyword evidence="4" id="KW-0472">Membrane</keyword>
<feature type="signal peptide" evidence="5">
    <location>
        <begin position="1"/>
        <end position="20"/>
    </location>
</feature>
<dbReference type="Pfam" id="PF12833">
    <property type="entry name" value="HTH_18"/>
    <property type="match status" value="1"/>
</dbReference>
<sequence length="1124" mass="125794">MLRILALILFGLVLPWVAQAENGQSVIFYPLPGQEQGTFVAAKNLFIGKEGGLWIHDVHGRVQFYDGNTVLPKKGSLLEFNAEQVAFREGSFWTFVDNEVFQTYPNRKRSLVFSLSPGAQIRKIGSSDQYIWVSDGINFYTYNVESGLLDTYSLLSLYQNNHSSYVYINDAQRVLSKWVLGTTAGAYLSQDKQFTHIKASGKHTVSKLYFSDTRRELLVGTMRGAVLVNIFQPLQQEVTIGDSHVLSISETSQEYWVGTEHGLFSYSFLDGQVTPVQSSAHQGTDLAKRKIYALVNDGSGGIWIATNAGLLYHSLFSRKFERFNPFSAGNMNRLTGNIHKALYDSSEGLWLQDGQTLYRMDAERVLTPIHLPGKVNDFAIARQQAWIATDKGVVIYDIAEQRVRQNESVAELAGKPIDYIAIDQQGTVWFNGGYRLFALDVVTQQLKDYGDRWIVPTYLPAQILGLEVDTGERLVVRTDHGAYTLAENKIRFDRSSSVLGESIDIVRAMDETLWLAGSYGLYRKRRGDNTFIELPLPQENVRPACLIPDKEGIWMSSSVGLSFYNFAGELVKHFGEPNGILSNEFLQGVCASSALNEGALGQLLFGSKEGLLFVNRQELLISKLPPVQPVISQMRVDNQVLVTGYHQSVPELIPYGASVSFMLGVMPVAYNQSLYYRLNQDKWQATEAGQIAFEHLSPGSYQLEVKAAQGNIPGASIHFVVEEPWYLTKVAWLLFAFSSFALVALLFVWRSRYVMAHNRELMAQVALKTNQLRHQSRVLLNSNQQLRKQIQVRNLLVDHVAKSVKSSLNTIIPQPDVLLEGDSRDHLNKIHMQLDELLSSPNGSEENALQQYNLSQVIHSVVAVWFDDLTKAGITVDMSQVQANVRITVDCFNLDVILNSILASVVRRTYRGQTLEIHLREAEQYAELSFIDYGNALPLSLSGDALSSSVGSKTQIDLSIENVPALVAASGGQFSAFIGDARNKLHLCWLKAPEFDYLPAPLLPGMEEIKSPATPELDWLNKVESLVAEHYQDAEFGTAMAAKMLYVSERSLQRRFKSASGRTFKDYLTEVRLERACESLLAGEKIADVAFSSGFNDPSYFSQRFKIHFGLSPSKFATHQQEQD</sequence>
<keyword evidence="5" id="KW-0732">Signal</keyword>
<gene>
    <name evidence="7" type="ORF">EA26_05105</name>
</gene>
<dbReference type="EMBL" id="JMCG01000001">
    <property type="protein sequence ID" value="KGK10710.1"/>
    <property type="molecule type" value="Genomic_DNA"/>
</dbReference>
<evidence type="ECO:0000256" key="1">
    <source>
        <dbReference type="ARBA" id="ARBA00023015"/>
    </source>
</evidence>
<name>A0A099LRI2_9VIBR</name>
<dbReference type="SMART" id="SM00342">
    <property type="entry name" value="HTH_ARAC"/>
    <property type="match status" value="1"/>
</dbReference>
<keyword evidence="1" id="KW-0805">Transcription regulation</keyword>
<dbReference type="eggNOG" id="COG2207">
    <property type="taxonomic scope" value="Bacteria"/>
</dbReference>
<keyword evidence="4" id="KW-0812">Transmembrane</keyword>
<keyword evidence="8" id="KW-1185">Reference proteome</keyword>
<evidence type="ECO:0000256" key="3">
    <source>
        <dbReference type="ARBA" id="ARBA00023163"/>
    </source>
</evidence>
<reference evidence="7 8" key="1">
    <citation type="submission" date="2014-04" db="EMBL/GenBank/DDBJ databases">
        <title>Genome sequencing of Vibrio navarrensis strains.</title>
        <authorList>
            <person name="Gladney L.M."/>
            <person name="Katz L.S."/>
            <person name="Marino-Ramirez L."/>
            <person name="Jordan I.K."/>
        </authorList>
    </citation>
    <scope>NUCLEOTIDE SEQUENCE [LARGE SCALE GENOMIC DNA]</scope>
    <source>
        <strain evidence="7 8">ATCC 51183</strain>
    </source>
</reference>
<dbReference type="InterPro" id="IPR009057">
    <property type="entry name" value="Homeodomain-like_sf"/>
</dbReference>
<dbReference type="InterPro" id="IPR018060">
    <property type="entry name" value="HTH_AraC"/>
</dbReference>
<feature type="transmembrane region" description="Helical" evidence="4">
    <location>
        <begin position="730"/>
        <end position="749"/>
    </location>
</feature>
<keyword evidence="3" id="KW-0804">Transcription</keyword>
<dbReference type="SUPFAM" id="SSF63829">
    <property type="entry name" value="Calcium-dependent phosphotriesterase"/>
    <property type="match status" value="1"/>
</dbReference>
<dbReference type="Gene3D" id="2.130.10.10">
    <property type="entry name" value="YVTN repeat-like/Quinoprotein amine dehydrogenase"/>
    <property type="match status" value="3"/>
</dbReference>
<dbReference type="InterPro" id="IPR015943">
    <property type="entry name" value="WD40/YVTN_repeat-like_dom_sf"/>
</dbReference>
<organism evidence="7 8">
    <name type="scientific">Vibrio navarrensis</name>
    <dbReference type="NCBI Taxonomy" id="29495"/>
    <lineage>
        <taxon>Bacteria</taxon>
        <taxon>Pseudomonadati</taxon>
        <taxon>Pseudomonadota</taxon>
        <taxon>Gammaproteobacteria</taxon>
        <taxon>Vibrionales</taxon>
        <taxon>Vibrionaceae</taxon>
        <taxon>Vibrio</taxon>
    </lineage>
</organism>
<dbReference type="InterPro" id="IPR020449">
    <property type="entry name" value="Tscrpt_reg_AraC-type_HTH"/>
</dbReference>
<evidence type="ECO:0000313" key="7">
    <source>
        <dbReference type="EMBL" id="KGK10710.1"/>
    </source>
</evidence>
<dbReference type="GO" id="GO:0003700">
    <property type="term" value="F:DNA-binding transcription factor activity"/>
    <property type="evidence" value="ECO:0007669"/>
    <property type="project" value="InterPro"/>
</dbReference>
<dbReference type="GeneID" id="43682576"/>
<evidence type="ECO:0000259" key="6">
    <source>
        <dbReference type="PROSITE" id="PS01124"/>
    </source>
</evidence>
<dbReference type="GO" id="GO:0043565">
    <property type="term" value="F:sequence-specific DNA binding"/>
    <property type="evidence" value="ECO:0007669"/>
    <property type="project" value="InterPro"/>
</dbReference>
<dbReference type="PROSITE" id="PS01124">
    <property type="entry name" value="HTH_ARAC_FAMILY_2"/>
    <property type="match status" value="1"/>
</dbReference>
<dbReference type="PANTHER" id="PTHR43280">
    <property type="entry name" value="ARAC-FAMILY TRANSCRIPTIONAL REGULATOR"/>
    <property type="match status" value="1"/>
</dbReference>
<comment type="caution">
    <text evidence="7">The sequence shown here is derived from an EMBL/GenBank/DDBJ whole genome shotgun (WGS) entry which is preliminary data.</text>
</comment>
<evidence type="ECO:0000256" key="2">
    <source>
        <dbReference type="ARBA" id="ARBA00023125"/>
    </source>
</evidence>
<dbReference type="PRINTS" id="PR00032">
    <property type="entry name" value="HTHARAC"/>
</dbReference>
<feature type="domain" description="HTH araC/xylS-type" evidence="6">
    <location>
        <begin position="1021"/>
        <end position="1119"/>
    </location>
</feature>
<dbReference type="Gene3D" id="2.60.40.10">
    <property type="entry name" value="Immunoglobulins"/>
    <property type="match status" value="1"/>
</dbReference>
<dbReference type="Proteomes" id="UP000029994">
    <property type="component" value="Unassembled WGS sequence"/>
</dbReference>
<dbReference type="RefSeq" id="WP_039424836.1">
    <property type="nucleotide sequence ID" value="NZ_CP061845.1"/>
</dbReference>
<evidence type="ECO:0000313" key="8">
    <source>
        <dbReference type="Proteomes" id="UP000029994"/>
    </source>
</evidence>
<dbReference type="SUPFAM" id="SSF46689">
    <property type="entry name" value="Homeodomain-like"/>
    <property type="match status" value="1"/>
</dbReference>
<dbReference type="eggNOG" id="COG3292">
    <property type="taxonomic scope" value="Bacteria"/>
</dbReference>
<dbReference type="PANTHER" id="PTHR43280:SF28">
    <property type="entry name" value="HTH-TYPE TRANSCRIPTIONAL ACTIVATOR RHAS"/>
    <property type="match status" value="1"/>
</dbReference>
<keyword evidence="2" id="KW-0238">DNA-binding</keyword>
<proteinExistence type="predicted"/>
<dbReference type="AlphaFoldDB" id="A0A099LRI2"/>
<dbReference type="Gene3D" id="1.10.10.60">
    <property type="entry name" value="Homeodomain-like"/>
    <property type="match status" value="1"/>
</dbReference>